<dbReference type="Pfam" id="PF00497">
    <property type="entry name" value="SBP_bac_3"/>
    <property type="match status" value="1"/>
</dbReference>
<comment type="caution">
    <text evidence="2">The sequence shown here is derived from an EMBL/GenBank/DDBJ whole genome shotgun (WGS) entry which is preliminary data.</text>
</comment>
<dbReference type="RefSeq" id="WP_284245017.1">
    <property type="nucleotide sequence ID" value="NZ_BSST01000001.1"/>
</dbReference>
<dbReference type="Gene3D" id="3.40.190.10">
    <property type="entry name" value="Periplasmic binding protein-like II"/>
    <property type="match status" value="2"/>
</dbReference>
<dbReference type="Proteomes" id="UP001157186">
    <property type="component" value="Unassembled WGS sequence"/>
</dbReference>
<protein>
    <recommendedName>
        <fullName evidence="1">Solute-binding protein family 3/N-terminal domain-containing protein</fullName>
    </recommendedName>
</protein>
<dbReference type="PANTHER" id="PTHR38834:SF3">
    <property type="entry name" value="SOLUTE-BINDING PROTEIN FAMILY 3_N-TERMINAL DOMAIN-CONTAINING PROTEIN"/>
    <property type="match status" value="1"/>
</dbReference>
<dbReference type="SUPFAM" id="SSF53850">
    <property type="entry name" value="Periplasmic binding protein-like II"/>
    <property type="match status" value="1"/>
</dbReference>
<organism evidence="2 3">
    <name type="scientific">Thalassotalea insulae</name>
    <dbReference type="NCBI Taxonomy" id="2056778"/>
    <lineage>
        <taxon>Bacteria</taxon>
        <taxon>Pseudomonadati</taxon>
        <taxon>Pseudomonadota</taxon>
        <taxon>Gammaproteobacteria</taxon>
        <taxon>Alteromonadales</taxon>
        <taxon>Colwelliaceae</taxon>
        <taxon>Thalassotalea</taxon>
    </lineage>
</organism>
<reference evidence="2 3" key="1">
    <citation type="submission" date="2023-03" db="EMBL/GenBank/DDBJ databases">
        <title>Draft genome sequence of Thalassotalea insulae KCTC 62186T.</title>
        <authorList>
            <person name="Sawabe T."/>
        </authorList>
    </citation>
    <scope>NUCLEOTIDE SEQUENCE [LARGE SCALE GENOMIC DNA]</scope>
    <source>
        <strain evidence="2 3">KCTC 62186</strain>
    </source>
</reference>
<evidence type="ECO:0000313" key="2">
    <source>
        <dbReference type="EMBL" id="GLX79120.1"/>
    </source>
</evidence>
<sequence length="257" mass="29410">MRIGIVLIFVCIFQFPAHGCNTESAKRVLDTLQWVAEDYPPYNYLNNDGEISGIFTDALLAIYRELKLPLSSDEIKVIPWARLYHLMLQKPGYAAFSMTVTEPRRQLFKLIPLPYTSNISIMVKAANKKALQDKPLNELSIAVVREDIGQHLLDSQQIKAKQILTTSAFGMLKMLIHERVDAIAYAEDVAHFQIRKLGLGKDPLVPIYILESHSINNFIFHRDIDTCAIKLFVDAIERLHQQGKIKRIIDKYLHKPL</sequence>
<gene>
    <name evidence="2" type="ORF">tinsulaeT_24600</name>
</gene>
<keyword evidence="3" id="KW-1185">Reference proteome</keyword>
<dbReference type="InterPro" id="IPR001638">
    <property type="entry name" value="Solute-binding_3/MltF_N"/>
</dbReference>
<evidence type="ECO:0000313" key="3">
    <source>
        <dbReference type="Proteomes" id="UP001157186"/>
    </source>
</evidence>
<evidence type="ECO:0000259" key="1">
    <source>
        <dbReference type="Pfam" id="PF00497"/>
    </source>
</evidence>
<feature type="domain" description="Solute-binding protein family 3/N-terminal" evidence="1">
    <location>
        <begin position="35"/>
        <end position="254"/>
    </location>
</feature>
<name>A0ABQ6GX79_9GAMM</name>
<dbReference type="EMBL" id="BSST01000001">
    <property type="protein sequence ID" value="GLX79120.1"/>
    <property type="molecule type" value="Genomic_DNA"/>
</dbReference>
<accession>A0ABQ6GX79</accession>
<proteinExistence type="predicted"/>
<dbReference type="PANTHER" id="PTHR38834">
    <property type="entry name" value="PERIPLASMIC SUBSTRATE BINDING PROTEIN FAMILY 3"/>
    <property type="match status" value="1"/>
</dbReference>